<dbReference type="Gene3D" id="3.30.420.10">
    <property type="entry name" value="Ribonuclease H-like superfamily/Ribonuclease H"/>
    <property type="match status" value="1"/>
</dbReference>
<organism evidence="3 4">
    <name type="scientific">Trifolium subterraneum</name>
    <name type="common">Subterranean clover</name>
    <dbReference type="NCBI Taxonomy" id="3900"/>
    <lineage>
        <taxon>Eukaryota</taxon>
        <taxon>Viridiplantae</taxon>
        <taxon>Streptophyta</taxon>
        <taxon>Embryophyta</taxon>
        <taxon>Tracheophyta</taxon>
        <taxon>Spermatophyta</taxon>
        <taxon>Magnoliopsida</taxon>
        <taxon>eudicotyledons</taxon>
        <taxon>Gunneridae</taxon>
        <taxon>Pentapetalae</taxon>
        <taxon>rosids</taxon>
        <taxon>fabids</taxon>
        <taxon>Fabales</taxon>
        <taxon>Fabaceae</taxon>
        <taxon>Papilionoideae</taxon>
        <taxon>50 kb inversion clade</taxon>
        <taxon>NPAAA clade</taxon>
        <taxon>Hologalegina</taxon>
        <taxon>IRL clade</taxon>
        <taxon>Trifolieae</taxon>
        <taxon>Trifolium</taxon>
    </lineage>
</organism>
<evidence type="ECO:0000313" key="4">
    <source>
        <dbReference type="Proteomes" id="UP000242715"/>
    </source>
</evidence>
<dbReference type="PANTHER" id="PTHR35516:SF11">
    <property type="entry name" value="CYTOCHROME B6-F COMPLEX SUBUNIT 5"/>
    <property type="match status" value="1"/>
</dbReference>
<dbReference type="CDD" id="cd06222">
    <property type="entry name" value="RNase_H_like"/>
    <property type="match status" value="1"/>
</dbReference>
<dbReference type="Proteomes" id="UP000242715">
    <property type="component" value="Unassembled WGS sequence"/>
</dbReference>
<dbReference type="InterPro" id="IPR012337">
    <property type="entry name" value="RNaseH-like_sf"/>
</dbReference>
<dbReference type="PANTHER" id="PTHR35516">
    <property type="entry name" value="CYTOCHROME B6-F COMPLEX SUBUNIT 5"/>
    <property type="match status" value="1"/>
</dbReference>
<feature type="domain" description="Reverse transcriptase zinc-binding" evidence="2">
    <location>
        <begin position="147"/>
        <end position="205"/>
    </location>
</feature>
<dbReference type="InterPro" id="IPR026960">
    <property type="entry name" value="RVT-Znf"/>
</dbReference>
<dbReference type="GO" id="GO:0003676">
    <property type="term" value="F:nucleic acid binding"/>
    <property type="evidence" value="ECO:0007669"/>
    <property type="project" value="InterPro"/>
</dbReference>
<evidence type="ECO:0000313" key="3">
    <source>
        <dbReference type="EMBL" id="GAU50246.1"/>
    </source>
</evidence>
<evidence type="ECO:0000259" key="2">
    <source>
        <dbReference type="Pfam" id="PF13966"/>
    </source>
</evidence>
<sequence length="458" mass="51310">MVQSSNKLWVNLLSKKYTTGSTILHASSLSNASPIWSSIIRAKNILKDGFTWRAGSGSSSFWFSPWSSLGYLGTLVSYVDIHDLHLTVKDVLASNSPHSQILYTQLPPSASDLINNLHIRFNDSIDDAFICYYRLPPPLLDLNLELHLPEKIKFLFWLACHNSVPTLSLLHHRRMNPSSNCPRCCTHEETFLHCVRDCDLSRPIWHRLGFITPDFFSSSDAHEWLKFGSTGSQAFAFSTSVWWAWRHQNLMCLQNETWSINRLSFNIQSMSATITSCFSSRSTTTSEEIHVKWNNNNFPGVILNVDGSCLGSPVRAGFGGVIRNESGFYLSGFSGFIQGSSDILLAELFVIYKSLTLAKNMAIDELVCYSDSLHCINLIKGPSIKYHVYAVLIQDIKELMSQSNITLCHTLREGNNCADFLAKLGASSDSDLTIHASPPEGFLDILRSDATGTFFLRE</sequence>
<proteinExistence type="predicted"/>
<feature type="domain" description="RNase H type-1" evidence="1">
    <location>
        <begin position="304"/>
        <end position="424"/>
    </location>
</feature>
<dbReference type="GO" id="GO:0004523">
    <property type="term" value="F:RNA-DNA hybrid ribonuclease activity"/>
    <property type="evidence" value="ECO:0007669"/>
    <property type="project" value="InterPro"/>
</dbReference>
<dbReference type="OrthoDB" id="1432077at2759"/>
<name>A0A2Z6P3A9_TRISU</name>
<reference evidence="4" key="1">
    <citation type="journal article" date="2017" name="Front. Plant Sci.">
        <title>Climate Clever Clovers: New Paradigm to Reduce the Environmental Footprint of Ruminants by Breeding Low Methanogenic Forages Utilizing Haplotype Variation.</title>
        <authorList>
            <person name="Kaur P."/>
            <person name="Appels R."/>
            <person name="Bayer P.E."/>
            <person name="Keeble-Gagnere G."/>
            <person name="Wang J."/>
            <person name="Hirakawa H."/>
            <person name="Shirasawa K."/>
            <person name="Vercoe P."/>
            <person name="Stefanova K."/>
            <person name="Durmic Z."/>
            <person name="Nichols P."/>
            <person name="Revell C."/>
            <person name="Isobe S.N."/>
            <person name="Edwards D."/>
            <person name="Erskine W."/>
        </authorList>
    </citation>
    <scope>NUCLEOTIDE SEQUENCE [LARGE SCALE GENOMIC DNA]</scope>
    <source>
        <strain evidence="4">cv. Daliak</strain>
    </source>
</reference>
<accession>A0A2Z6P3A9</accession>
<dbReference type="SUPFAM" id="SSF53098">
    <property type="entry name" value="Ribonuclease H-like"/>
    <property type="match status" value="1"/>
</dbReference>
<dbReference type="InterPro" id="IPR036397">
    <property type="entry name" value="RNaseH_sf"/>
</dbReference>
<evidence type="ECO:0000259" key="1">
    <source>
        <dbReference type="Pfam" id="PF13456"/>
    </source>
</evidence>
<protein>
    <submittedName>
        <fullName evidence="3">Uncharacterized protein</fullName>
    </submittedName>
</protein>
<dbReference type="Pfam" id="PF13966">
    <property type="entry name" value="zf-RVT"/>
    <property type="match status" value="1"/>
</dbReference>
<keyword evidence="4" id="KW-1185">Reference proteome</keyword>
<dbReference type="InterPro" id="IPR044730">
    <property type="entry name" value="RNase_H-like_dom_plant"/>
</dbReference>
<gene>
    <name evidence="3" type="ORF">TSUD_188980</name>
</gene>
<dbReference type="AlphaFoldDB" id="A0A2Z6P3A9"/>
<dbReference type="Pfam" id="PF13456">
    <property type="entry name" value="RVT_3"/>
    <property type="match status" value="1"/>
</dbReference>
<dbReference type="EMBL" id="DF974720">
    <property type="protein sequence ID" value="GAU50246.1"/>
    <property type="molecule type" value="Genomic_DNA"/>
</dbReference>
<dbReference type="InterPro" id="IPR002156">
    <property type="entry name" value="RNaseH_domain"/>
</dbReference>